<keyword evidence="2" id="KW-0812">Transmembrane</keyword>
<gene>
    <name evidence="3" type="ORF">VOLCADRAFT_91921</name>
</gene>
<name>D8TYB0_VOLCA</name>
<evidence type="ECO:0000313" key="3">
    <source>
        <dbReference type="EMBL" id="EFJ47520.1"/>
    </source>
</evidence>
<evidence type="ECO:0000256" key="2">
    <source>
        <dbReference type="SAM" id="Phobius"/>
    </source>
</evidence>
<accession>D8TYB0</accession>
<dbReference type="InParanoid" id="D8TYB0"/>
<dbReference type="EMBL" id="GL378344">
    <property type="protein sequence ID" value="EFJ47520.1"/>
    <property type="molecule type" value="Genomic_DNA"/>
</dbReference>
<keyword evidence="2" id="KW-0472">Membrane</keyword>
<keyword evidence="2" id="KW-1133">Transmembrane helix</keyword>
<proteinExistence type="predicted"/>
<dbReference type="RefSeq" id="XP_002951344.1">
    <property type="nucleotide sequence ID" value="XM_002951298.1"/>
</dbReference>
<evidence type="ECO:0000313" key="4">
    <source>
        <dbReference type="Proteomes" id="UP000001058"/>
    </source>
</evidence>
<dbReference type="AlphaFoldDB" id="D8TYB0"/>
<dbReference type="Proteomes" id="UP000001058">
    <property type="component" value="Unassembled WGS sequence"/>
</dbReference>
<dbReference type="KEGG" id="vcn:VOLCADRAFT_91921"/>
<keyword evidence="4" id="KW-1185">Reference proteome</keyword>
<dbReference type="OrthoDB" id="537500at2759"/>
<protein>
    <submittedName>
        <fullName evidence="3">Uncharacterized protein</fullName>
    </submittedName>
</protein>
<feature type="transmembrane region" description="Helical" evidence="2">
    <location>
        <begin position="21"/>
        <end position="39"/>
    </location>
</feature>
<evidence type="ECO:0000256" key="1">
    <source>
        <dbReference type="SAM" id="MobiDB-lite"/>
    </source>
</evidence>
<sequence length="224" mass="24903">MRVNDEKKVVVELPCMPRIPILYYFILTLISFSSTSSGGTSRQVRYADSGPRPPQNVGTLRNHSPRAVFCRTSEPSCRKYQDLKLYIKPFRCTLPPAPPPPLSTPDPVGLVLCVNKFSQWAIPNCLRFVTMWDKYSCASVITANAATLPYGLDDLAYCNTGKASWAFLVQFGGDWGLGGWVRAALLPPKRWSSIICPLHFIDLVGTGLNCDYLLRGMIVCVSCY</sequence>
<organism evidence="4">
    <name type="scientific">Volvox carteri f. nagariensis</name>
    <dbReference type="NCBI Taxonomy" id="3068"/>
    <lineage>
        <taxon>Eukaryota</taxon>
        <taxon>Viridiplantae</taxon>
        <taxon>Chlorophyta</taxon>
        <taxon>core chlorophytes</taxon>
        <taxon>Chlorophyceae</taxon>
        <taxon>CS clade</taxon>
        <taxon>Chlamydomonadales</taxon>
        <taxon>Volvocaceae</taxon>
        <taxon>Volvox</taxon>
    </lineage>
</organism>
<dbReference type="GeneID" id="9617112"/>
<reference evidence="3 4" key="1">
    <citation type="journal article" date="2010" name="Science">
        <title>Genomic analysis of organismal complexity in the multicellular green alga Volvox carteri.</title>
        <authorList>
            <person name="Prochnik S.E."/>
            <person name="Umen J."/>
            <person name="Nedelcu A.M."/>
            <person name="Hallmann A."/>
            <person name="Miller S.M."/>
            <person name="Nishii I."/>
            <person name="Ferris P."/>
            <person name="Kuo A."/>
            <person name="Mitros T."/>
            <person name="Fritz-Laylin L.K."/>
            <person name="Hellsten U."/>
            <person name="Chapman J."/>
            <person name="Simakov O."/>
            <person name="Rensing S.A."/>
            <person name="Terry A."/>
            <person name="Pangilinan J."/>
            <person name="Kapitonov V."/>
            <person name="Jurka J."/>
            <person name="Salamov A."/>
            <person name="Shapiro H."/>
            <person name="Schmutz J."/>
            <person name="Grimwood J."/>
            <person name="Lindquist E."/>
            <person name="Lucas S."/>
            <person name="Grigoriev I.V."/>
            <person name="Schmitt R."/>
            <person name="Kirk D."/>
            <person name="Rokhsar D.S."/>
        </authorList>
    </citation>
    <scope>NUCLEOTIDE SEQUENCE [LARGE SCALE GENOMIC DNA]</scope>
    <source>
        <strain evidence="4">f. Nagariensis / Eve</strain>
    </source>
</reference>
<feature type="region of interest" description="Disordered" evidence="1">
    <location>
        <begin position="35"/>
        <end position="61"/>
    </location>
</feature>